<evidence type="ECO:0000313" key="3">
    <source>
        <dbReference type="Proteomes" id="UP000663882"/>
    </source>
</evidence>
<dbReference type="EMBL" id="CAJNOO010001194">
    <property type="protein sequence ID" value="CAF1112968.1"/>
    <property type="molecule type" value="Genomic_DNA"/>
</dbReference>
<feature type="domain" description="DUF5672" evidence="1">
    <location>
        <begin position="2"/>
        <end position="101"/>
    </location>
</feature>
<evidence type="ECO:0000259" key="1">
    <source>
        <dbReference type="Pfam" id="PF18922"/>
    </source>
</evidence>
<dbReference type="AlphaFoldDB" id="A0A814Q0I4"/>
<comment type="caution">
    <text evidence="2">The sequence shown here is derived from an EMBL/GenBank/DDBJ whole genome shotgun (WGS) entry which is preliminary data.</text>
</comment>
<evidence type="ECO:0000313" key="2">
    <source>
        <dbReference type="EMBL" id="CAF1112968.1"/>
    </source>
</evidence>
<name>A0A814Q0I4_9BILA</name>
<gene>
    <name evidence="2" type="ORF">RFH988_LOCUS19938</name>
</gene>
<dbReference type="InterPro" id="IPR043729">
    <property type="entry name" value="DUF5672"/>
</dbReference>
<organism evidence="2 3">
    <name type="scientific">Rotaria sordida</name>
    <dbReference type="NCBI Taxonomy" id="392033"/>
    <lineage>
        <taxon>Eukaryota</taxon>
        <taxon>Metazoa</taxon>
        <taxon>Spiralia</taxon>
        <taxon>Gnathifera</taxon>
        <taxon>Rotifera</taxon>
        <taxon>Eurotatoria</taxon>
        <taxon>Bdelloidea</taxon>
        <taxon>Philodinida</taxon>
        <taxon>Philodinidae</taxon>
        <taxon>Rotaria</taxon>
    </lineage>
</organism>
<proteinExistence type="predicted"/>
<protein>
    <recommendedName>
        <fullName evidence="1">DUF5672 domain-containing protein</fullName>
    </recommendedName>
</protein>
<dbReference type="Proteomes" id="UP000663882">
    <property type="component" value="Unassembled WGS sequence"/>
</dbReference>
<reference evidence="2" key="1">
    <citation type="submission" date="2021-02" db="EMBL/GenBank/DDBJ databases">
        <authorList>
            <person name="Nowell W R."/>
        </authorList>
    </citation>
    <scope>NUCLEOTIDE SEQUENCE</scope>
</reference>
<sequence>MCSNSPHKITDYLSYDYIGAPWDPSWFKYSKTNLVGNGGFSLRSRSKILALLALVSYHRKVPEDVWYAVNLHRVNAKIAPVAVAKTFAVETVYYERPMGVHLSILSCQIRSKLIQTCPEALMIISPKC</sequence>
<dbReference type="Pfam" id="PF18922">
    <property type="entry name" value="DUF5672"/>
    <property type="match status" value="1"/>
</dbReference>
<accession>A0A814Q0I4</accession>
<dbReference type="OrthoDB" id="10050508at2759"/>